<evidence type="ECO:0000313" key="2">
    <source>
        <dbReference type="Proteomes" id="UP000306102"/>
    </source>
</evidence>
<comment type="caution">
    <text evidence="1">The sequence shown here is derived from an EMBL/GenBank/DDBJ whole genome shotgun (WGS) entry which is preliminary data.</text>
</comment>
<dbReference type="EMBL" id="SDRB02002205">
    <property type="protein sequence ID" value="THG19915.1"/>
    <property type="molecule type" value="Genomic_DNA"/>
</dbReference>
<organism evidence="1 2">
    <name type="scientific">Camellia sinensis var. sinensis</name>
    <name type="common">China tea</name>
    <dbReference type="NCBI Taxonomy" id="542762"/>
    <lineage>
        <taxon>Eukaryota</taxon>
        <taxon>Viridiplantae</taxon>
        <taxon>Streptophyta</taxon>
        <taxon>Embryophyta</taxon>
        <taxon>Tracheophyta</taxon>
        <taxon>Spermatophyta</taxon>
        <taxon>Magnoliopsida</taxon>
        <taxon>eudicotyledons</taxon>
        <taxon>Gunneridae</taxon>
        <taxon>Pentapetalae</taxon>
        <taxon>asterids</taxon>
        <taxon>Ericales</taxon>
        <taxon>Theaceae</taxon>
        <taxon>Camellia</taxon>
    </lineage>
</organism>
<dbReference type="STRING" id="542762.A0A4S4ETZ4"/>
<keyword evidence="2" id="KW-1185">Reference proteome</keyword>
<dbReference type="Proteomes" id="UP000306102">
    <property type="component" value="Unassembled WGS sequence"/>
</dbReference>
<accession>A0A4S4ETZ4</accession>
<reference evidence="1 2" key="1">
    <citation type="journal article" date="2018" name="Proc. Natl. Acad. Sci. U.S.A.">
        <title>Draft genome sequence of Camellia sinensis var. sinensis provides insights into the evolution of the tea genome and tea quality.</title>
        <authorList>
            <person name="Wei C."/>
            <person name="Yang H."/>
            <person name="Wang S."/>
            <person name="Zhao J."/>
            <person name="Liu C."/>
            <person name="Gao L."/>
            <person name="Xia E."/>
            <person name="Lu Y."/>
            <person name="Tai Y."/>
            <person name="She G."/>
            <person name="Sun J."/>
            <person name="Cao H."/>
            <person name="Tong W."/>
            <person name="Gao Q."/>
            <person name="Li Y."/>
            <person name="Deng W."/>
            <person name="Jiang X."/>
            <person name="Wang W."/>
            <person name="Chen Q."/>
            <person name="Zhang S."/>
            <person name="Li H."/>
            <person name="Wu J."/>
            <person name="Wang P."/>
            <person name="Li P."/>
            <person name="Shi C."/>
            <person name="Zheng F."/>
            <person name="Jian J."/>
            <person name="Huang B."/>
            <person name="Shan D."/>
            <person name="Shi M."/>
            <person name="Fang C."/>
            <person name="Yue Y."/>
            <person name="Li F."/>
            <person name="Li D."/>
            <person name="Wei S."/>
            <person name="Han B."/>
            <person name="Jiang C."/>
            <person name="Yin Y."/>
            <person name="Xia T."/>
            <person name="Zhang Z."/>
            <person name="Bennetzen J.L."/>
            <person name="Zhao S."/>
            <person name="Wan X."/>
        </authorList>
    </citation>
    <scope>NUCLEOTIDE SEQUENCE [LARGE SCALE GENOMIC DNA]</scope>
    <source>
        <strain evidence="2">cv. Shuchazao</strain>
        <tissue evidence="1">Leaf</tissue>
    </source>
</reference>
<protein>
    <submittedName>
        <fullName evidence="1">Uncharacterized protein</fullName>
    </submittedName>
</protein>
<name>A0A4S4ETZ4_CAMSN</name>
<dbReference type="AlphaFoldDB" id="A0A4S4ETZ4"/>
<gene>
    <name evidence="1" type="ORF">TEA_012779</name>
</gene>
<sequence>MSFIKRGSTNSIDNDRRERSNRIRVKGLAQGQLVSHNINRNYVMGFAQGHPINHNVLIQSSCYQYDSEDDSEDELFEDYGEYQSVKRQRRFSDVFNSNNCINHDFSYYQVPPEISYFNASYHVEDFIYWFRKVDKFLECMEIFEEKQAKNVTGKLQGYVSTWWNQLQYD</sequence>
<evidence type="ECO:0000313" key="1">
    <source>
        <dbReference type="EMBL" id="THG19915.1"/>
    </source>
</evidence>
<proteinExistence type="predicted"/>